<evidence type="ECO:0000313" key="4">
    <source>
        <dbReference type="Proteomes" id="UP000182783"/>
    </source>
</evidence>
<dbReference type="Pfam" id="PF05569">
    <property type="entry name" value="Peptidase_M56"/>
    <property type="match status" value="1"/>
</dbReference>
<sequence length="113" mass="12519">MTAWFTAILNMSITASYVAVAVMIVRLFLRRVPKIFSYTLWAVVLIRLVLPFSFSSGFSFLSFLAPNVLTGSGAMEYVPGVIVQCTTRQLTLGRTSSIKRSMLLCPRPLLPQA</sequence>
<evidence type="ECO:0000256" key="1">
    <source>
        <dbReference type="SAM" id="Phobius"/>
    </source>
</evidence>
<feature type="domain" description="Peptidase M56" evidence="2">
    <location>
        <begin position="8"/>
        <end position="68"/>
    </location>
</feature>
<accession>A0A1G9X7L2</accession>
<dbReference type="Proteomes" id="UP000182783">
    <property type="component" value="Unassembled WGS sequence"/>
</dbReference>
<protein>
    <submittedName>
        <fullName evidence="3">BlaR1 peptidase M56</fullName>
    </submittedName>
</protein>
<feature type="transmembrane region" description="Helical" evidence="1">
    <location>
        <begin position="41"/>
        <end position="65"/>
    </location>
</feature>
<proteinExistence type="predicted"/>
<name>A0A1G9X7L2_9BACL</name>
<keyword evidence="1" id="KW-0812">Transmembrane</keyword>
<evidence type="ECO:0000259" key="2">
    <source>
        <dbReference type="Pfam" id="PF05569"/>
    </source>
</evidence>
<dbReference type="OrthoDB" id="9804799at2"/>
<dbReference type="RefSeq" id="WP_074648661.1">
    <property type="nucleotide sequence ID" value="NZ_CP048429.1"/>
</dbReference>
<keyword evidence="1" id="KW-0472">Membrane</keyword>
<evidence type="ECO:0000313" key="3">
    <source>
        <dbReference type="EMBL" id="SDM92728.1"/>
    </source>
</evidence>
<organism evidence="3 4">
    <name type="scientific">Paenibacillus jilunlii</name>
    <dbReference type="NCBI Taxonomy" id="682956"/>
    <lineage>
        <taxon>Bacteria</taxon>
        <taxon>Bacillati</taxon>
        <taxon>Bacillota</taxon>
        <taxon>Bacilli</taxon>
        <taxon>Bacillales</taxon>
        <taxon>Paenibacillaceae</taxon>
        <taxon>Paenibacillus</taxon>
    </lineage>
</organism>
<keyword evidence="1" id="KW-1133">Transmembrane helix</keyword>
<dbReference type="EMBL" id="FNGM01000021">
    <property type="protein sequence ID" value="SDM92728.1"/>
    <property type="molecule type" value="Genomic_DNA"/>
</dbReference>
<feature type="transmembrane region" description="Helical" evidence="1">
    <location>
        <begin position="6"/>
        <end position="29"/>
    </location>
</feature>
<dbReference type="InterPro" id="IPR008756">
    <property type="entry name" value="Peptidase_M56"/>
</dbReference>
<dbReference type="AlphaFoldDB" id="A0A1G9X7L2"/>
<gene>
    <name evidence="3" type="ORF">SAMN05216191_12147</name>
</gene>
<reference evidence="3 4" key="1">
    <citation type="submission" date="2016-10" db="EMBL/GenBank/DDBJ databases">
        <authorList>
            <person name="de Groot N.N."/>
        </authorList>
    </citation>
    <scope>NUCLEOTIDE SEQUENCE [LARGE SCALE GENOMIC DNA]</scope>
    <source>
        <strain evidence="3 4">CGMCC 1.10239</strain>
    </source>
</reference>